<evidence type="ECO:0000313" key="2">
    <source>
        <dbReference type="EMBL" id="RIY07173.1"/>
    </source>
</evidence>
<dbReference type="EMBL" id="QYCN01000032">
    <property type="protein sequence ID" value="RIY07173.1"/>
    <property type="molecule type" value="Genomic_DNA"/>
</dbReference>
<name>A0A418QPQ0_9BACT</name>
<feature type="transmembrane region" description="Helical" evidence="1">
    <location>
        <begin position="45"/>
        <end position="65"/>
    </location>
</feature>
<protein>
    <submittedName>
        <fullName evidence="2">Uncharacterized protein</fullName>
    </submittedName>
</protein>
<organism evidence="2 3">
    <name type="scientific">Hymenobacter rubripertinctus</name>
    <dbReference type="NCBI Taxonomy" id="2029981"/>
    <lineage>
        <taxon>Bacteria</taxon>
        <taxon>Pseudomonadati</taxon>
        <taxon>Bacteroidota</taxon>
        <taxon>Cytophagia</taxon>
        <taxon>Cytophagales</taxon>
        <taxon>Hymenobacteraceae</taxon>
        <taxon>Hymenobacter</taxon>
    </lineage>
</organism>
<feature type="transmembrane region" description="Helical" evidence="1">
    <location>
        <begin position="12"/>
        <end position="33"/>
    </location>
</feature>
<keyword evidence="3" id="KW-1185">Reference proteome</keyword>
<proteinExistence type="predicted"/>
<sequence length="99" mass="11108">MLLGLLFRLQHWAGASALLLGGGGTLVVLYGWWFARKVTKSRLDVLKLSYALSLGLWSLALGLGWRPLLPWLSGLMMLGFWAVLLNFVYVTYGRRGARR</sequence>
<dbReference type="AlphaFoldDB" id="A0A418QPQ0"/>
<accession>A0A418QPQ0</accession>
<feature type="transmembrane region" description="Helical" evidence="1">
    <location>
        <begin position="71"/>
        <end position="92"/>
    </location>
</feature>
<gene>
    <name evidence="2" type="ORF">D0T11_17365</name>
</gene>
<reference evidence="2 3" key="1">
    <citation type="submission" date="2018-09" db="EMBL/GenBank/DDBJ databases">
        <authorList>
            <person name="Zeman M."/>
            <person name="Pardy F."/>
        </authorList>
    </citation>
    <scope>NUCLEOTIDE SEQUENCE [LARGE SCALE GENOMIC DNA]</scope>
    <source>
        <strain evidence="2 3">CCM 8852</strain>
    </source>
</reference>
<evidence type="ECO:0000313" key="3">
    <source>
        <dbReference type="Proteomes" id="UP000284250"/>
    </source>
</evidence>
<keyword evidence="1" id="KW-0812">Transmembrane</keyword>
<evidence type="ECO:0000256" key="1">
    <source>
        <dbReference type="SAM" id="Phobius"/>
    </source>
</evidence>
<keyword evidence="1" id="KW-0472">Membrane</keyword>
<dbReference type="Proteomes" id="UP000284250">
    <property type="component" value="Unassembled WGS sequence"/>
</dbReference>
<comment type="caution">
    <text evidence="2">The sequence shown here is derived from an EMBL/GenBank/DDBJ whole genome shotgun (WGS) entry which is preliminary data.</text>
</comment>
<keyword evidence="1" id="KW-1133">Transmembrane helix</keyword>
<reference evidence="2 3" key="2">
    <citation type="submission" date="2019-01" db="EMBL/GenBank/DDBJ databases">
        <title>Hymenobacter humicola sp. nov., isolated from soils in Antarctica.</title>
        <authorList>
            <person name="Sedlacek I."/>
            <person name="Holochova P."/>
            <person name="Kralova S."/>
            <person name="Pantucek R."/>
            <person name="Stankova E."/>
            <person name="Vrbovska V."/>
            <person name="Kristofova L."/>
            <person name="Svec P."/>
            <person name="Busse H.-J."/>
        </authorList>
    </citation>
    <scope>NUCLEOTIDE SEQUENCE [LARGE SCALE GENOMIC DNA]</scope>
    <source>
        <strain evidence="2 3">CCM 8852</strain>
    </source>
</reference>